<reference evidence="1" key="1">
    <citation type="journal article" date="2021" name="New Phytol.">
        <title>Evolutionary innovations through gain and loss of genes in the ectomycorrhizal Boletales.</title>
        <authorList>
            <person name="Wu G."/>
            <person name="Miyauchi S."/>
            <person name="Morin E."/>
            <person name="Kuo A."/>
            <person name="Drula E."/>
            <person name="Varga T."/>
            <person name="Kohler A."/>
            <person name="Feng B."/>
            <person name="Cao Y."/>
            <person name="Lipzen A."/>
            <person name="Daum C."/>
            <person name="Hundley H."/>
            <person name="Pangilinan J."/>
            <person name="Johnson J."/>
            <person name="Barry K."/>
            <person name="LaButti K."/>
            <person name="Ng V."/>
            <person name="Ahrendt S."/>
            <person name="Min B."/>
            <person name="Choi I.G."/>
            <person name="Park H."/>
            <person name="Plett J.M."/>
            <person name="Magnuson J."/>
            <person name="Spatafora J.W."/>
            <person name="Nagy L.G."/>
            <person name="Henrissat B."/>
            <person name="Grigoriev I.V."/>
            <person name="Yang Z.L."/>
            <person name="Xu J."/>
            <person name="Martin F.M."/>
        </authorList>
    </citation>
    <scope>NUCLEOTIDE SEQUENCE</scope>
    <source>
        <strain evidence="1">KKN 215</strain>
    </source>
</reference>
<gene>
    <name evidence="1" type="ORF">BXZ70DRAFT_514674</name>
</gene>
<dbReference type="InterPro" id="IPR029063">
    <property type="entry name" value="SAM-dependent_MTases_sf"/>
</dbReference>
<accession>A0A8K0XTH9</accession>
<sequence>MKLINALSILPEMRGAVAIAFMPTLRDIFNNPTLLLHPVQIQQVFMKHLWALYGDGMDEGNKVTKQRLISINAKGVVLDIGAGYGHTASYLDPTLVTKYIALEPNTFMHPEIRTRAASAGFTESDGTLQILSFGAQETDLICAALRNEGCTSAGVDTIISIHSLCSIPSPQKSLYGLLEHVLKNGGKFLYFEHVRNTREDAAWWQGFWSPCWSLLFGGCRLDRATDVWVDEWDGWGSEEGMKVAWRTDEEDESTNFFCHRVGQYVKTQK</sequence>
<dbReference type="Proteomes" id="UP000813824">
    <property type="component" value="Unassembled WGS sequence"/>
</dbReference>
<organism evidence="1 2">
    <name type="scientific">Cristinia sonorae</name>
    <dbReference type="NCBI Taxonomy" id="1940300"/>
    <lineage>
        <taxon>Eukaryota</taxon>
        <taxon>Fungi</taxon>
        <taxon>Dikarya</taxon>
        <taxon>Basidiomycota</taxon>
        <taxon>Agaricomycotina</taxon>
        <taxon>Agaricomycetes</taxon>
        <taxon>Agaricomycetidae</taxon>
        <taxon>Agaricales</taxon>
        <taxon>Pleurotineae</taxon>
        <taxon>Stephanosporaceae</taxon>
        <taxon>Cristinia</taxon>
    </lineage>
</organism>
<dbReference type="SUPFAM" id="SSF53335">
    <property type="entry name" value="S-adenosyl-L-methionine-dependent methyltransferases"/>
    <property type="match status" value="1"/>
</dbReference>
<dbReference type="Pfam" id="PF13489">
    <property type="entry name" value="Methyltransf_23"/>
    <property type="match status" value="1"/>
</dbReference>
<keyword evidence="2" id="KW-1185">Reference proteome</keyword>
<dbReference type="EMBL" id="JAEVFJ010000004">
    <property type="protein sequence ID" value="KAH8105268.1"/>
    <property type="molecule type" value="Genomic_DNA"/>
</dbReference>
<dbReference type="InterPro" id="IPR052356">
    <property type="entry name" value="Thiol_S-MT"/>
</dbReference>
<dbReference type="Gene3D" id="3.40.50.150">
    <property type="entry name" value="Vaccinia Virus protein VP39"/>
    <property type="match status" value="1"/>
</dbReference>
<comment type="caution">
    <text evidence="1">The sequence shown here is derived from an EMBL/GenBank/DDBJ whole genome shotgun (WGS) entry which is preliminary data.</text>
</comment>
<evidence type="ECO:0000313" key="2">
    <source>
        <dbReference type="Proteomes" id="UP000813824"/>
    </source>
</evidence>
<proteinExistence type="predicted"/>
<dbReference type="PANTHER" id="PTHR45036:SF1">
    <property type="entry name" value="METHYLTRANSFERASE LIKE 7A"/>
    <property type="match status" value="1"/>
</dbReference>
<evidence type="ECO:0000313" key="1">
    <source>
        <dbReference type="EMBL" id="KAH8105268.1"/>
    </source>
</evidence>
<name>A0A8K0XTH9_9AGAR</name>
<dbReference type="AlphaFoldDB" id="A0A8K0XTH9"/>
<dbReference type="OrthoDB" id="540004at2759"/>
<dbReference type="CDD" id="cd02440">
    <property type="entry name" value="AdoMet_MTases"/>
    <property type="match status" value="1"/>
</dbReference>
<protein>
    <recommendedName>
        <fullName evidence="3">S-adenosyl-L-methionine-dependent methyltransferase</fullName>
    </recommendedName>
</protein>
<dbReference type="PANTHER" id="PTHR45036">
    <property type="entry name" value="METHYLTRANSFERASE LIKE 7B"/>
    <property type="match status" value="1"/>
</dbReference>
<evidence type="ECO:0008006" key="3">
    <source>
        <dbReference type="Google" id="ProtNLM"/>
    </source>
</evidence>